<sequence>MRVMRQLGPSVLFAAISLLLTIGVLSTALAEKRIAQSQPAKSASSLPMSGPTTAPSQTLSTPTLLPSANIISSPTHSVTIPAPTSPRIYTPTTSAGLTLTLIPCGVPAGWITYTVKSGDNLYRIGLAYRVSVTDLQSANCLGYSTRIIVGKNIYVPNVPTSTPAITNTLTRTATHTSTSTTQPPTLTSTATPTFTATLALSTETPTPTNTATVSYSPTSTLTPAP</sequence>
<feature type="domain" description="LysM" evidence="2">
    <location>
        <begin position="111"/>
        <end position="155"/>
    </location>
</feature>
<dbReference type="InterPro" id="IPR036779">
    <property type="entry name" value="LysM_dom_sf"/>
</dbReference>
<reference evidence="3 4" key="1">
    <citation type="submission" date="2020-08" db="EMBL/GenBank/DDBJ databases">
        <title>Bridging the membrane lipid divide: bacteria of the FCB group superphylum have the potential to synthesize archaeal ether lipids.</title>
        <authorList>
            <person name="Villanueva L."/>
            <person name="Von Meijenfeldt F.A.B."/>
            <person name="Westbye A.B."/>
            <person name="Yadav S."/>
            <person name="Hopmans E.C."/>
            <person name="Dutilh B.E."/>
            <person name="Sinninghe Damste J.S."/>
        </authorList>
    </citation>
    <scope>NUCLEOTIDE SEQUENCE [LARGE SCALE GENOMIC DNA]</scope>
    <source>
        <strain evidence="3">NIOZ-UU36</strain>
    </source>
</reference>
<gene>
    <name evidence="3" type="ORF">H8E29_06155</name>
</gene>
<proteinExistence type="predicted"/>
<dbReference type="EMBL" id="JACNJN010000080">
    <property type="protein sequence ID" value="MBC8334829.1"/>
    <property type="molecule type" value="Genomic_DNA"/>
</dbReference>
<evidence type="ECO:0000259" key="2">
    <source>
        <dbReference type="PROSITE" id="PS51782"/>
    </source>
</evidence>
<feature type="region of interest" description="Disordered" evidence="1">
    <location>
        <begin position="201"/>
        <end position="225"/>
    </location>
</feature>
<dbReference type="Proteomes" id="UP000614469">
    <property type="component" value="Unassembled WGS sequence"/>
</dbReference>
<dbReference type="SMART" id="SM00257">
    <property type="entry name" value="LysM"/>
    <property type="match status" value="1"/>
</dbReference>
<name>A0A8J6TI96_9CHLR</name>
<dbReference type="PROSITE" id="PS51782">
    <property type="entry name" value="LYSM"/>
    <property type="match status" value="1"/>
</dbReference>
<feature type="compositionally biased region" description="Low complexity" evidence="1">
    <location>
        <begin position="201"/>
        <end position="212"/>
    </location>
</feature>
<comment type="caution">
    <text evidence="3">The sequence shown here is derived from an EMBL/GenBank/DDBJ whole genome shotgun (WGS) entry which is preliminary data.</text>
</comment>
<feature type="region of interest" description="Disordered" evidence="1">
    <location>
        <begin position="40"/>
        <end position="60"/>
    </location>
</feature>
<dbReference type="CDD" id="cd00118">
    <property type="entry name" value="LysM"/>
    <property type="match status" value="1"/>
</dbReference>
<evidence type="ECO:0000256" key="1">
    <source>
        <dbReference type="SAM" id="MobiDB-lite"/>
    </source>
</evidence>
<dbReference type="Gene3D" id="3.10.350.10">
    <property type="entry name" value="LysM domain"/>
    <property type="match status" value="1"/>
</dbReference>
<dbReference type="InterPro" id="IPR018392">
    <property type="entry name" value="LysM"/>
</dbReference>
<protein>
    <submittedName>
        <fullName evidence="3">LysM peptidoglycan-binding domain-containing protein</fullName>
    </submittedName>
</protein>
<dbReference type="SUPFAM" id="SSF54106">
    <property type="entry name" value="LysM domain"/>
    <property type="match status" value="1"/>
</dbReference>
<evidence type="ECO:0000313" key="3">
    <source>
        <dbReference type="EMBL" id="MBC8334829.1"/>
    </source>
</evidence>
<feature type="compositionally biased region" description="Polar residues" evidence="1">
    <location>
        <begin position="213"/>
        <end position="225"/>
    </location>
</feature>
<dbReference type="AlphaFoldDB" id="A0A8J6TI96"/>
<accession>A0A8J6TI96</accession>
<feature type="region of interest" description="Disordered" evidence="1">
    <location>
        <begin position="170"/>
        <end position="189"/>
    </location>
</feature>
<organism evidence="3 4">
    <name type="scientific">Candidatus Desulfolinea nitratireducens</name>
    <dbReference type="NCBI Taxonomy" id="2841698"/>
    <lineage>
        <taxon>Bacteria</taxon>
        <taxon>Bacillati</taxon>
        <taxon>Chloroflexota</taxon>
        <taxon>Anaerolineae</taxon>
        <taxon>Anaerolineales</taxon>
        <taxon>Anaerolineales incertae sedis</taxon>
        <taxon>Candidatus Desulfolinea</taxon>
    </lineage>
</organism>
<evidence type="ECO:0000313" key="4">
    <source>
        <dbReference type="Proteomes" id="UP000614469"/>
    </source>
</evidence>
<dbReference type="Pfam" id="PF01476">
    <property type="entry name" value="LysM"/>
    <property type="match status" value="1"/>
</dbReference>